<accession>A0A1J4QAC8</accession>
<sequence>MMISGVFVFGLTAEHNLQAAEVGVSRQSVEDVSPQEVATGEHRLLITARPGELQSTHVQANGLRLFVTLSATADLEQWRAKARALLAQPSIFHKAYVQTIGERNHLVVEFMRPVDLIDETVALNGDSRLSWELLLRERPVDSSLQLLEQIKVEQRGNLYDLSFSGHSELIVEVSLVDQSRKLVVELPGVAKNAVKLPAMPEFLGTPQVESRAGGGSVLIFTPAMPIDLLDAQIGSDDAAAKSVIHLILVPDAAVQQEAAVPASLQMTQLRSGFGLEVAGPESVEARGYYLTAPSRLVVDFPGTPAEAVSDLVSGFAADERFIQSVRYGASGLGSARVELTLNTAYADGLARTVTPFIDRHAGALTVVMPQAAIQPQEGFPDELKGIAGFELDTLRHVAAFDFTSQPVLSIGSVTLDDKHYASVADVPAGERYRLLDLVDEALRQDPTYLAAKAEFRRAARCCHRPGRIISPSSASVTSIPASGRPSTSPAPSRPAITMCPATTLP</sequence>
<name>A0A1J4QAC8_9GAMM</name>
<feature type="domain" description="AMIN" evidence="2">
    <location>
        <begin position="275"/>
        <end position="345"/>
    </location>
</feature>
<gene>
    <name evidence="3" type="ORF">BFR47_04020</name>
</gene>
<proteinExistence type="predicted"/>
<organism evidence="3 4">
    <name type="scientific">Oceanisphaera psychrotolerans</name>
    <dbReference type="NCBI Taxonomy" id="1414654"/>
    <lineage>
        <taxon>Bacteria</taxon>
        <taxon>Pseudomonadati</taxon>
        <taxon>Pseudomonadota</taxon>
        <taxon>Gammaproteobacteria</taxon>
        <taxon>Aeromonadales</taxon>
        <taxon>Aeromonadaceae</taxon>
        <taxon>Oceanisphaera</taxon>
    </lineage>
</organism>
<dbReference type="EMBL" id="MDKE01000044">
    <property type="protein sequence ID" value="OIN06538.1"/>
    <property type="molecule type" value="Genomic_DNA"/>
</dbReference>
<keyword evidence="4" id="KW-1185">Reference proteome</keyword>
<dbReference type="AlphaFoldDB" id="A0A1J4QAC8"/>
<feature type="compositionally biased region" description="Low complexity" evidence="1">
    <location>
        <begin position="480"/>
        <end position="495"/>
    </location>
</feature>
<evidence type="ECO:0000259" key="2">
    <source>
        <dbReference type="Pfam" id="PF11741"/>
    </source>
</evidence>
<feature type="region of interest" description="Disordered" evidence="1">
    <location>
        <begin position="472"/>
        <end position="505"/>
    </location>
</feature>
<comment type="caution">
    <text evidence="3">The sequence shown here is derived from an EMBL/GenBank/DDBJ whole genome shotgun (WGS) entry which is preliminary data.</text>
</comment>
<dbReference type="Pfam" id="PF11741">
    <property type="entry name" value="AMIN"/>
    <property type="match status" value="1"/>
</dbReference>
<protein>
    <recommendedName>
        <fullName evidence="2">AMIN domain-containing protein</fullName>
    </recommendedName>
</protein>
<dbReference type="InterPro" id="IPR021731">
    <property type="entry name" value="AMIN_dom"/>
</dbReference>
<dbReference type="Gene3D" id="2.60.40.3500">
    <property type="match status" value="1"/>
</dbReference>
<evidence type="ECO:0000313" key="3">
    <source>
        <dbReference type="EMBL" id="OIN06538.1"/>
    </source>
</evidence>
<dbReference type="Proteomes" id="UP000243073">
    <property type="component" value="Unassembled WGS sequence"/>
</dbReference>
<reference evidence="3 4" key="1">
    <citation type="submission" date="2016-07" db="EMBL/GenBank/DDBJ databases">
        <title>Draft Genome Sequence of Oceanisphaera psychrotolerans, isolated from coastal sediment samples.</title>
        <authorList>
            <person name="Zhuo S."/>
            <person name="Ruan Z."/>
        </authorList>
    </citation>
    <scope>NUCLEOTIDE SEQUENCE [LARGE SCALE GENOMIC DNA]</scope>
    <source>
        <strain evidence="3 4">LAM-WHM-ZC</strain>
    </source>
</reference>
<evidence type="ECO:0000256" key="1">
    <source>
        <dbReference type="SAM" id="MobiDB-lite"/>
    </source>
</evidence>
<dbReference type="STRING" id="1414654.BFR47_04020"/>
<evidence type="ECO:0000313" key="4">
    <source>
        <dbReference type="Proteomes" id="UP000243073"/>
    </source>
</evidence>